<evidence type="ECO:0000256" key="1">
    <source>
        <dbReference type="SAM" id="Phobius"/>
    </source>
</evidence>
<proteinExistence type="predicted"/>
<dbReference type="SUPFAM" id="SSF103515">
    <property type="entry name" value="Autotransporter"/>
    <property type="match status" value="1"/>
</dbReference>
<feature type="transmembrane region" description="Helical" evidence="1">
    <location>
        <begin position="41"/>
        <end position="61"/>
    </location>
</feature>
<reference evidence="4" key="1">
    <citation type="submission" date="2017-03" db="EMBL/GenBank/DDBJ databases">
        <authorList>
            <person name="Rodrigo-Torres L."/>
            <person name="Arahal R.D."/>
            <person name="Lucena T."/>
        </authorList>
    </citation>
    <scope>NUCLEOTIDE SEQUENCE [LARGE SCALE GENOMIC DNA]</scope>
    <source>
        <strain evidence="4">CECT 8411</strain>
    </source>
</reference>
<keyword evidence="1" id="KW-1133">Transmembrane helix</keyword>
<dbReference type="InterPro" id="IPR005546">
    <property type="entry name" value="Autotransporte_beta"/>
</dbReference>
<dbReference type="AlphaFoldDB" id="A0A1X7ADC6"/>
<accession>A0A1X7ADC6</accession>
<keyword evidence="4" id="KW-1185">Reference proteome</keyword>
<gene>
    <name evidence="3" type="ORF">RUM8411_04473</name>
</gene>
<dbReference type="PROSITE" id="PS51208">
    <property type="entry name" value="AUTOTRANSPORTER"/>
    <property type="match status" value="1"/>
</dbReference>
<sequence length="373" mass="39819">MLFLKTLTCQRNQPEAQIANLIGHTAGQTRLAERREKMKKAMITSATVLVLVVSAGMSMAGPSRGNLSGFKQDVRSSVSQAHSRTATQSNGSKAFTVNQTLAKLTTTAGPTFWVEADAERDSYDVGEGELTTNNGTLRYGANLPLGEIAGGQLFGGLEFGIGSLSSKVGTSLASANISTEAYDATLSALWVADSLFYVDGQLRYGYFDSQIRPNGGASVDADGSGYEISIEIGKPFTLPNEWTLIPQMQVMYSDIDMDDVPDRFSGGHIGSLVDGDTLTARVGLRAERAFANNAMLYGQIDLYHTFDTAPSVVFGQNTVFTERGQDTAALSVGGNVALSDRSWLYGEITTETGLGSSSVDDAFSWNIGVEVQF</sequence>
<evidence type="ECO:0000313" key="3">
    <source>
        <dbReference type="EMBL" id="SLN76735.1"/>
    </source>
</evidence>
<dbReference type="Gene3D" id="2.40.128.130">
    <property type="entry name" value="Autotransporter beta-domain"/>
    <property type="match status" value="1"/>
</dbReference>
<dbReference type="EMBL" id="FWFP01000020">
    <property type="protein sequence ID" value="SLN76735.1"/>
    <property type="molecule type" value="Genomic_DNA"/>
</dbReference>
<dbReference type="Proteomes" id="UP000193778">
    <property type="component" value="Unassembled WGS sequence"/>
</dbReference>
<name>A0A1X7ADC6_9RHOB</name>
<dbReference type="InterPro" id="IPR036709">
    <property type="entry name" value="Autotransporte_beta_dom_sf"/>
</dbReference>
<protein>
    <submittedName>
        <fullName evidence="3">Autotransporter beta-domain protein</fullName>
    </submittedName>
</protein>
<keyword evidence="1" id="KW-0472">Membrane</keyword>
<feature type="domain" description="Autotransporter" evidence="2">
    <location>
        <begin position="105"/>
        <end position="373"/>
    </location>
</feature>
<dbReference type="NCBIfam" id="TIGR01414">
    <property type="entry name" value="autotrans_barl"/>
    <property type="match status" value="1"/>
</dbReference>
<dbReference type="GO" id="GO:0019867">
    <property type="term" value="C:outer membrane"/>
    <property type="evidence" value="ECO:0007669"/>
    <property type="project" value="InterPro"/>
</dbReference>
<organism evidence="3 4">
    <name type="scientific">Ruegeria meonggei</name>
    <dbReference type="NCBI Taxonomy" id="1446476"/>
    <lineage>
        <taxon>Bacteria</taxon>
        <taxon>Pseudomonadati</taxon>
        <taxon>Pseudomonadota</taxon>
        <taxon>Alphaproteobacteria</taxon>
        <taxon>Rhodobacterales</taxon>
        <taxon>Roseobacteraceae</taxon>
        <taxon>Ruegeria</taxon>
    </lineage>
</organism>
<evidence type="ECO:0000259" key="2">
    <source>
        <dbReference type="PROSITE" id="PS51208"/>
    </source>
</evidence>
<dbReference type="Pfam" id="PF03797">
    <property type="entry name" value="Autotransporter"/>
    <property type="match status" value="1"/>
</dbReference>
<dbReference type="InterPro" id="IPR006315">
    <property type="entry name" value="OM_autotransptr_brl_dom"/>
</dbReference>
<evidence type="ECO:0000313" key="4">
    <source>
        <dbReference type="Proteomes" id="UP000193778"/>
    </source>
</evidence>
<keyword evidence="1" id="KW-0812">Transmembrane</keyword>
<dbReference type="SMART" id="SM00869">
    <property type="entry name" value="Autotransporter"/>
    <property type="match status" value="1"/>
</dbReference>